<evidence type="ECO:0000313" key="2">
    <source>
        <dbReference type="Proteomes" id="UP001597183"/>
    </source>
</evidence>
<dbReference type="InterPro" id="IPR027417">
    <property type="entry name" value="P-loop_NTPase"/>
</dbReference>
<dbReference type="Gene3D" id="3.40.50.300">
    <property type="entry name" value="P-loop containing nucleotide triphosphate hydrolases"/>
    <property type="match status" value="1"/>
</dbReference>
<dbReference type="EMBL" id="JBHTMK010000023">
    <property type="protein sequence ID" value="MFD1367336.1"/>
    <property type="molecule type" value="Genomic_DNA"/>
</dbReference>
<name>A0ABW4A988_9ACTN</name>
<protein>
    <submittedName>
        <fullName evidence="1">AAA family ATPase</fullName>
    </submittedName>
</protein>
<evidence type="ECO:0000313" key="1">
    <source>
        <dbReference type="EMBL" id="MFD1367336.1"/>
    </source>
</evidence>
<accession>A0ABW4A988</accession>
<dbReference type="Pfam" id="PF13238">
    <property type="entry name" value="AAA_18"/>
    <property type="match status" value="1"/>
</dbReference>
<sequence>MEEPRALLITGTVGSGKTSVAETLGDLLAQDRIPNAVIDVDWLRRSWPSPPGDRFNRGITLRNLRAVARNHVEAGALRLVLAGVIESHAERDAYQIALGVPLAVCRLTVGLATVRRRLVRRHEEDPDGLRWHLDRSGELDEILQRARVEDVTVDATTKSVREVAAAVRDAVGWSGVVEL</sequence>
<proteinExistence type="predicted"/>
<dbReference type="RefSeq" id="WP_317796008.1">
    <property type="nucleotide sequence ID" value="NZ_AP028461.1"/>
</dbReference>
<dbReference type="SUPFAM" id="SSF52540">
    <property type="entry name" value="P-loop containing nucleoside triphosphate hydrolases"/>
    <property type="match status" value="1"/>
</dbReference>
<gene>
    <name evidence="1" type="ORF">ACFQ5G_18425</name>
</gene>
<organism evidence="1 2">
    <name type="scientific">Actinoplanes sichuanensis</name>
    <dbReference type="NCBI Taxonomy" id="512349"/>
    <lineage>
        <taxon>Bacteria</taxon>
        <taxon>Bacillati</taxon>
        <taxon>Actinomycetota</taxon>
        <taxon>Actinomycetes</taxon>
        <taxon>Micromonosporales</taxon>
        <taxon>Micromonosporaceae</taxon>
        <taxon>Actinoplanes</taxon>
    </lineage>
</organism>
<dbReference type="Proteomes" id="UP001597183">
    <property type="component" value="Unassembled WGS sequence"/>
</dbReference>
<keyword evidence="2" id="KW-1185">Reference proteome</keyword>
<reference evidence="2" key="1">
    <citation type="journal article" date="2019" name="Int. J. Syst. Evol. Microbiol.">
        <title>The Global Catalogue of Microorganisms (GCM) 10K type strain sequencing project: providing services to taxonomists for standard genome sequencing and annotation.</title>
        <authorList>
            <consortium name="The Broad Institute Genomics Platform"/>
            <consortium name="The Broad Institute Genome Sequencing Center for Infectious Disease"/>
            <person name="Wu L."/>
            <person name="Ma J."/>
        </authorList>
    </citation>
    <scope>NUCLEOTIDE SEQUENCE [LARGE SCALE GENOMIC DNA]</scope>
    <source>
        <strain evidence="2">CCM 7526</strain>
    </source>
</reference>
<comment type="caution">
    <text evidence="1">The sequence shown here is derived from an EMBL/GenBank/DDBJ whole genome shotgun (WGS) entry which is preliminary data.</text>
</comment>